<protein>
    <submittedName>
        <fullName evidence="2">Uncharacterized protein</fullName>
    </submittedName>
</protein>
<proteinExistence type="predicted"/>
<evidence type="ECO:0000256" key="1">
    <source>
        <dbReference type="SAM" id="MobiDB-lite"/>
    </source>
</evidence>
<accession>A0A317VF01</accession>
<dbReference type="GeneID" id="37069069"/>
<dbReference type="AlphaFoldDB" id="A0A317VF01"/>
<dbReference type="VEuPathDB" id="FungiDB:BO70DRAFT_399022"/>
<reference evidence="2 3" key="1">
    <citation type="submission" date="2016-12" db="EMBL/GenBank/DDBJ databases">
        <title>The genomes of Aspergillus section Nigri reveals drivers in fungal speciation.</title>
        <authorList>
            <consortium name="DOE Joint Genome Institute"/>
            <person name="Vesth T.C."/>
            <person name="Nybo J."/>
            <person name="Theobald S."/>
            <person name="Brandl J."/>
            <person name="Frisvad J.C."/>
            <person name="Nielsen K.F."/>
            <person name="Lyhne E.K."/>
            <person name="Kogle M.E."/>
            <person name="Kuo A."/>
            <person name="Riley R."/>
            <person name="Clum A."/>
            <person name="Nolan M."/>
            <person name="Lipzen A."/>
            <person name="Salamov A."/>
            <person name="Henrissat B."/>
            <person name="Wiebenga A."/>
            <person name="De Vries R.P."/>
            <person name="Grigoriev I.V."/>
            <person name="Mortensen U.H."/>
            <person name="Andersen M.R."/>
            <person name="Baker S.E."/>
        </authorList>
    </citation>
    <scope>NUCLEOTIDE SEQUENCE [LARGE SCALE GENOMIC DNA]</scope>
    <source>
        <strain evidence="2 3">CBS 117.55</strain>
    </source>
</reference>
<organism evidence="2 3">
    <name type="scientific">Aspergillus heteromorphus CBS 117.55</name>
    <dbReference type="NCBI Taxonomy" id="1448321"/>
    <lineage>
        <taxon>Eukaryota</taxon>
        <taxon>Fungi</taxon>
        <taxon>Dikarya</taxon>
        <taxon>Ascomycota</taxon>
        <taxon>Pezizomycotina</taxon>
        <taxon>Eurotiomycetes</taxon>
        <taxon>Eurotiomycetidae</taxon>
        <taxon>Eurotiales</taxon>
        <taxon>Aspergillaceae</taxon>
        <taxon>Aspergillus</taxon>
        <taxon>Aspergillus subgen. Circumdati</taxon>
    </lineage>
</organism>
<dbReference type="RefSeq" id="XP_025396600.1">
    <property type="nucleotide sequence ID" value="XM_025546832.1"/>
</dbReference>
<gene>
    <name evidence="2" type="ORF">BO70DRAFT_399022</name>
</gene>
<sequence>MDIKRFARHGGPDLTSLRCCPPTTVFVYHPAGSDKSNFQYTELHAGATYFTFDHILVVPKTADSMKHGMPTAKVISKASLKAAFKANKALRRKRRAPDAAAAPVKHKIPHQRRQS</sequence>
<evidence type="ECO:0000313" key="2">
    <source>
        <dbReference type="EMBL" id="PWY72946.1"/>
    </source>
</evidence>
<comment type="caution">
    <text evidence="2">The sequence shown here is derived from an EMBL/GenBank/DDBJ whole genome shotgun (WGS) entry which is preliminary data.</text>
</comment>
<dbReference type="OrthoDB" id="5336565at2759"/>
<dbReference type="Proteomes" id="UP000247233">
    <property type="component" value="Unassembled WGS sequence"/>
</dbReference>
<name>A0A317VF01_9EURO</name>
<feature type="compositionally biased region" description="Basic residues" evidence="1">
    <location>
        <begin position="104"/>
        <end position="115"/>
    </location>
</feature>
<feature type="region of interest" description="Disordered" evidence="1">
    <location>
        <begin position="89"/>
        <end position="115"/>
    </location>
</feature>
<dbReference type="EMBL" id="MSFL01000025">
    <property type="protein sequence ID" value="PWY72946.1"/>
    <property type="molecule type" value="Genomic_DNA"/>
</dbReference>
<keyword evidence="3" id="KW-1185">Reference proteome</keyword>
<evidence type="ECO:0000313" key="3">
    <source>
        <dbReference type="Proteomes" id="UP000247233"/>
    </source>
</evidence>